<dbReference type="Proteomes" id="UP001596407">
    <property type="component" value="Unassembled WGS sequence"/>
</dbReference>
<reference evidence="1 2" key="1">
    <citation type="journal article" date="2019" name="Int. J. Syst. Evol. Microbiol.">
        <title>The Global Catalogue of Microorganisms (GCM) 10K type strain sequencing project: providing services to taxonomists for standard genome sequencing and annotation.</title>
        <authorList>
            <consortium name="The Broad Institute Genomics Platform"/>
            <consortium name="The Broad Institute Genome Sequencing Center for Infectious Disease"/>
            <person name="Wu L."/>
            <person name="Ma J."/>
        </authorList>
    </citation>
    <scope>NUCLEOTIDE SEQUENCE [LARGE SCALE GENOMIC DNA]</scope>
    <source>
        <strain evidence="1 2">DT72</strain>
    </source>
</reference>
<dbReference type="SUPFAM" id="SSF88723">
    <property type="entry name" value="PIN domain-like"/>
    <property type="match status" value="1"/>
</dbReference>
<sequence length="57" mass="6596">MMAFDTLFLLDYLDGKEATQEFLEEHADKPFFAPQLALFEVYRGAARNGGREQIERV</sequence>
<keyword evidence="2" id="KW-1185">Reference proteome</keyword>
<accession>A0ABD5WLL6</accession>
<dbReference type="EMBL" id="JBHSZH010000005">
    <property type="protein sequence ID" value="MFC7080615.1"/>
    <property type="molecule type" value="Genomic_DNA"/>
</dbReference>
<name>A0ABD5WLL6_9EURY</name>
<evidence type="ECO:0000313" key="2">
    <source>
        <dbReference type="Proteomes" id="UP001596407"/>
    </source>
</evidence>
<dbReference type="InterPro" id="IPR029060">
    <property type="entry name" value="PIN-like_dom_sf"/>
</dbReference>
<comment type="caution">
    <text evidence="1">The sequence shown here is derived from an EMBL/GenBank/DDBJ whole genome shotgun (WGS) entry which is preliminary data.</text>
</comment>
<gene>
    <name evidence="1" type="ORF">ACFQJ6_11315</name>
</gene>
<dbReference type="RefSeq" id="WP_382209806.1">
    <property type="nucleotide sequence ID" value="NZ_JBHSZH010000005.1"/>
</dbReference>
<dbReference type="AlphaFoldDB" id="A0ABD5WLL6"/>
<evidence type="ECO:0008006" key="3">
    <source>
        <dbReference type="Google" id="ProtNLM"/>
    </source>
</evidence>
<evidence type="ECO:0000313" key="1">
    <source>
        <dbReference type="EMBL" id="MFC7080615.1"/>
    </source>
</evidence>
<protein>
    <recommendedName>
        <fullName evidence="3">PIN domain-containing protein</fullName>
    </recommendedName>
</protein>
<proteinExistence type="predicted"/>
<organism evidence="1 2">
    <name type="scientific">Halorussus caseinilyticus</name>
    <dbReference type="NCBI Taxonomy" id="3034025"/>
    <lineage>
        <taxon>Archaea</taxon>
        <taxon>Methanobacteriati</taxon>
        <taxon>Methanobacteriota</taxon>
        <taxon>Stenosarchaea group</taxon>
        <taxon>Halobacteria</taxon>
        <taxon>Halobacteriales</taxon>
        <taxon>Haladaptataceae</taxon>
        <taxon>Halorussus</taxon>
    </lineage>
</organism>